<accession>A0A3A4BJD1</accession>
<evidence type="ECO:0000256" key="6">
    <source>
        <dbReference type="SAM" id="Phobius"/>
    </source>
</evidence>
<dbReference type="InterPro" id="IPR001123">
    <property type="entry name" value="LeuE-type"/>
</dbReference>
<keyword evidence="3 6" id="KW-0812">Transmembrane</keyword>
<dbReference type="GO" id="GO:0005886">
    <property type="term" value="C:plasma membrane"/>
    <property type="evidence" value="ECO:0007669"/>
    <property type="project" value="UniProtKB-SubCell"/>
</dbReference>
<organism evidence="7 8">
    <name type="scientific">Bailinhaonella thermotolerans</name>
    <dbReference type="NCBI Taxonomy" id="1070861"/>
    <lineage>
        <taxon>Bacteria</taxon>
        <taxon>Bacillati</taxon>
        <taxon>Actinomycetota</taxon>
        <taxon>Actinomycetes</taxon>
        <taxon>Streptosporangiales</taxon>
        <taxon>Streptosporangiaceae</taxon>
        <taxon>Bailinhaonella</taxon>
    </lineage>
</organism>
<keyword evidence="8" id="KW-1185">Reference proteome</keyword>
<dbReference type="PANTHER" id="PTHR30086">
    <property type="entry name" value="ARGININE EXPORTER PROTEIN ARGO"/>
    <property type="match status" value="1"/>
</dbReference>
<feature type="transmembrane region" description="Helical" evidence="6">
    <location>
        <begin position="47"/>
        <end position="67"/>
    </location>
</feature>
<evidence type="ECO:0000313" key="8">
    <source>
        <dbReference type="Proteomes" id="UP000265768"/>
    </source>
</evidence>
<proteinExistence type="predicted"/>
<dbReference type="OrthoDB" id="3175972at2"/>
<evidence type="ECO:0000313" key="7">
    <source>
        <dbReference type="EMBL" id="RJL35344.1"/>
    </source>
</evidence>
<evidence type="ECO:0000256" key="5">
    <source>
        <dbReference type="ARBA" id="ARBA00023136"/>
    </source>
</evidence>
<evidence type="ECO:0000256" key="3">
    <source>
        <dbReference type="ARBA" id="ARBA00022692"/>
    </source>
</evidence>
<feature type="transmembrane region" description="Helical" evidence="6">
    <location>
        <begin position="6"/>
        <end position="26"/>
    </location>
</feature>
<dbReference type="Pfam" id="PF01810">
    <property type="entry name" value="LysE"/>
    <property type="match status" value="1"/>
</dbReference>
<dbReference type="PIRSF" id="PIRSF006324">
    <property type="entry name" value="LeuE"/>
    <property type="match status" value="1"/>
</dbReference>
<dbReference type="AlphaFoldDB" id="A0A3A4BJD1"/>
<keyword evidence="5 6" id="KW-0472">Membrane</keyword>
<dbReference type="EMBL" id="QZEY01000001">
    <property type="protein sequence ID" value="RJL35344.1"/>
    <property type="molecule type" value="Genomic_DNA"/>
</dbReference>
<comment type="subcellular location">
    <subcellularLocation>
        <location evidence="1">Cell membrane</location>
        <topology evidence="1">Multi-pass membrane protein</topology>
    </subcellularLocation>
</comment>
<dbReference type="GO" id="GO:0015171">
    <property type="term" value="F:amino acid transmembrane transporter activity"/>
    <property type="evidence" value="ECO:0007669"/>
    <property type="project" value="TreeGrafter"/>
</dbReference>
<dbReference type="PANTHER" id="PTHR30086:SF20">
    <property type="entry name" value="ARGININE EXPORTER PROTEIN ARGO-RELATED"/>
    <property type="match status" value="1"/>
</dbReference>
<name>A0A3A4BJD1_9ACTN</name>
<evidence type="ECO:0000256" key="1">
    <source>
        <dbReference type="ARBA" id="ARBA00004651"/>
    </source>
</evidence>
<protein>
    <submittedName>
        <fullName evidence="7">LysE family translocator</fullName>
    </submittedName>
</protein>
<sequence>MLETLPLFIGATVLISMAPGPSTVVIMRQSMRSGRRAGVAAVLGNEAGWLSWSVAAALGLSALLAVSQLAYDVLRLAGAAFLIWLGVRALWSARRGGPGPAEAAERAPDSWGRNFRLGLLTNLANPKAGLFAMSFLPQFVPPGAPVLGTLLLLAVVSAVIDLAWYLGIVWLVGAARRFFGRPRVWRRLERVSGVVLVALGIRLAVEAR</sequence>
<reference evidence="7 8" key="1">
    <citation type="submission" date="2018-09" db="EMBL/GenBank/DDBJ databases">
        <title>YIM 75507 draft genome.</title>
        <authorList>
            <person name="Tang S."/>
            <person name="Feng Y."/>
        </authorList>
    </citation>
    <scope>NUCLEOTIDE SEQUENCE [LARGE SCALE GENOMIC DNA]</scope>
    <source>
        <strain evidence="7 8">YIM 75507</strain>
    </source>
</reference>
<evidence type="ECO:0000256" key="4">
    <source>
        <dbReference type="ARBA" id="ARBA00022989"/>
    </source>
</evidence>
<dbReference type="RefSeq" id="WP_119924315.1">
    <property type="nucleotide sequence ID" value="NZ_QZEY01000001.1"/>
</dbReference>
<gene>
    <name evidence="7" type="ORF">D5H75_00500</name>
</gene>
<dbReference type="Proteomes" id="UP000265768">
    <property type="component" value="Unassembled WGS sequence"/>
</dbReference>
<evidence type="ECO:0000256" key="2">
    <source>
        <dbReference type="ARBA" id="ARBA00022475"/>
    </source>
</evidence>
<comment type="caution">
    <text evidence="7">The sequence shown here is derived from an EMBL/GenBank/DDBJ whole genome shotgun (WGS) entry which is preliminary data.</text>
</comment>
<keyword evidence="2" id="KW-1003">Cell membrane</keyword>
<feature type="transmembrane region" description="Helical" evidence="6">
    <location>
        <begin position="146"/>
        <end position="175"/>
    </location>
</feature>
<keyword evidence="4 6" id="KW-1133">Transmembrane helix</keyword>